<organism evidence="2 3">
    <name type="scientific">Stylosanthes scabra</name>
    <dbReference type="NCBI Taxonomy" id="79078"/>
    <lineage>
        <taxon>Eukaryota</taxon>
        <taxon>Viridiplantae</taxon>
        <taxon>Streptophyta</taxon>
        <taxon>Embryophyta</taxon>
        <taxon>Tracheophyta</taxon>
        <taxon>Spermatophyta</taxon>
        <taxon>Magnoliopsida</taxon>
        <taxon>eudicotyledons</taxon>
        <taxon>Gunneridae</taxon>
        <taxon>Pentapetalae</taxon>
        <taxon>rosids</taxon>
        <taxon>fabids</taxon>
        <taxon>Fabales</taxon>
        <taxon>Fabaceae</taxon>
        <taxon>Papilionoideae</taxon>
        <taxon>50 kb inversion clade</taxon>
        <taxon>dalbergioids sensu lato</taxon>
        <taxon>Dalbergieae</taxon>
        <taxon>Pterocarpus clade</taxon>
        <taxon>Stylosanthes</taxon>
    </lineage>
</organism>
<protein>
    <submittedName>
        <fullName evidence="2">Uncharacterized protein</fullName>
    </submittedName>
</protein>
<comment type="caution">
    <text evidence="2">The sequence shown here is derived from an EMBL/GenBank/DDBJ whole genome shotgun (WGS) entry which is preliminary data.</text>
</comment>
<reference evidence="2 3" key="1">
    <citation type="journal article" date="2023" name="Plants (Basel)">
        <title>Bridging the Gap: Combining Genomics and Transcriptomics Approaches to Understand Stylosanthes scabra, an Orphan Legume from the Brazilian Caatinga.</title>
        <authorList>
            <person name="Ferreira-Neto J.R.C."/>
            <person name="da Silva M.D."/>
            <person name="Binneck E."/>
            <person name="de Melo N.F."/>
            <person name="da Silva R.H."/>
            <person name="de Melo A.L.T.M."/>
            <person name="Pandolfi V."/>
            <person name="Bustamante F.O."/>
            <person name="Brasileiro-Vidal A.C."/>
            <person name="Benko-Iseppon A.M."/>
        </authorList>
    </citation>
    <scope>NUCLEOTIDE SEQUENCE [LARGE SCALE GENOMIC DNA]</scope>
    <source>
        <tissue evidence="2">Leaves</tissue>
    </source>
</reference>
<evidence type="ECO:0000256" key="1">
    <source>
        <dbReference type="SAM" id="MobiDB-lite"/>
    </source>
</evidence>
<dbReference type="EMBL" id="JASCZI010181304">
    <property type="protein sequence ID" value="MED6181479.1"/>
    <property type="molecule type" value="Genomic_DNA"/>
</dbReference>
<dbReference type="Proteomes" id="UP001341840">
    <property type="component" value="Unassembled WGS sequence"/>
</dbReference>
<feature type="region of interest" description="Disordered" evidence="1">
    <location>
        <begin position="148"/>
        <end position="170"/>
    </location>
</feature>
<sequence length="202" mass="22235">MRRRQVARRASFRGNKFRGKNVKAPSCWVGQPGPIHHMNPSPEEGSSRASHRKQSVPLNHNRSRRGKETHISGGRYRNAHIGDGGVAGGADGGVDGICTVGEKNRSGGRFAPVTVASVEESSNIGHGWDDGWRDAVEKQFGVTMAEGNSIEGMPLQRGETKKESAAVDRNQWKGPLEWKQNSQRCRLGRKENGFGRRIVRDD</sequence>
<evidence type="ECO:0000313" key="2">
    <source>
        <dbReference type="EMBL" id="MED6181479.1"/>
    </source>
</evidence>
<feature type="compositionally biased region" description="Basic residues" evidence="1">
    <location>
        <begin position="1"/>
        <end position="21"/>
    </location>
</feature>
<keyword evidence="3" id="KW-1185">Reference proteome</keyword>
<proteinExistence type="predicted"/>
<gene>
    <name evidence="2" type="ORF">PIB30_019733</name>
</gene>
<evidence type="ECO:0000313" key="3">
    <source>
        <dbReference type="Proteomes" id="UP001341840"/>
    </source>
</evidence>
<accession>A0ABU6W879</accession>
<name>A0ABU6W879_9FABA</name>
<feature type="region of interest" description="Disordered" evidence="1">
    <location>
        <begin position="1"/>
        <end position="79"/>
    </location>
</feature>